<dbReference type="RefSeq" id="WP_015919980.1">
    <property type="nucleotide sequence ID" value="NC_011978.1"/>
</dbReference>
<evidence type="ECO:0000259" key="1">
    <source>
        <dbReference type="SMART" id="SM00278"/>
    </source>
</evidence>
<feature type="domain" description="Helix-hairpin-helix DNA-binding motif class 1" evidence="1">
    <location>
        <begin position="85"/>
        <end position="104"/>
    </location>
</feature>
<dbReference type="PANTHER" id="PTHR21180">
    <property type="entry name" value="ENDONUCLEASE/EXONUCLEASE/PHOSPHATASE FAMILY DOMAIN-CONTAINING PROTEIN 1"/>
    <property type="match status" value="1"/>
</dbReference>
<organism evidence="2 3">
    <name type="scientific">Thermotoga neapolitana (strain ATCC 49049 / DSM 4359 / NBRC 107923 / NS-E)</name>
    <dbReference type="NCBI Taxonomy" id="309803"/>
    <lineage>
        <taxon>Bacteria</taxon>
        <taxon>Thermotogati</taxon>
        <taxon>Thermotogota</taxon>
        <taxon>Thermotogae</taxon>
        <taxon>Thermotogales</taxon>
        <taxon>Thermotogaceae</taxon>
        <taxon>Thermotoga</taxon>
    </lineage>
</organism>
<dbReference type="Proteomes" id="UP000000445">
    <property type="component" value="Chromosome"/>
</dbReference>
<feature type="domain" description="Helix-hairpin-helix DNA-binding motif class 1" evidence="1">
    <location>
        <begin position="129"/>
        <end position="148"/>
    </location>
</feature>
<dbReference type="AlphaFoldDB" id="B9K9Q8"/>
<dbReference type="GO" id="GO:0003677">
    <property type="term" value="F:DNA binding"/>
    <property type="evidence" value="ECO:0007669"/>
    <property type="project" value="InterPro"/>
</dbReference>
<dbReference type="SUPFAM" id="SSF47781">
    <property type="entry name" value="RuvA domain 2-like"/>
    <property type="match status" value="2"/>
</dbReference>
<dbReference type="InterPro" id="IPR003583">
    <property type="entry name" value="Hlx-hairpin-Hlx_DNA-bd_motif"/>
</dbReference>
<dbReference type="Gene3D" id="1.10.150.320">
    <property type="entry name" value="Photosystem II 12 kDa extrinsic protein"/>
    <property type="match status" value="1"/>
</dbReference>
<feature type="domain" description="Helix-hairpin-helix DNA-binding motif class 1" evidence="1">
    <location>
        <begin position="55"/>
        <end position="74"/>
    </location>
</feature>
<dbReference type="InterPro" id="IPR004509">
    <property type="entry name" value="Competence_ComEA_HhH"/>
</dbReference>
<dbReference type="EMBL" id="CP000916">
    <property type="protein sequence ID" value="ACM23691.1"/>
    <property type="molecule type" value="Genomic_DNA"/>
</dbReference>
<dbReference type="GO" id="GO:0015628">
    <property type="term" value="P:protein secretion by the type II secretion system"/>
    <property type="evidence" value="ECO:0007669"/>
    <property type="project" value="TreeGrafter"/>
</dbReference>
<dbReference type="HOGENOM" id="CLU_052011_2_0_0"/>
<dbReference type="PANTHER" id="PTHR21180:SF32">
    <property type="entry name" value="ENDONUCLEASE_EXONUCLEASE_PHOSPHATASE FAMILY DOMAIN-CONTAINING PROTEIN 1"/>
    <property type="match status" value="1"/>
</dbReference>
<gene>
    <name evidence="2" type="ordered locus">CTN_1515</name>
</gene>
<protein>
    <submittedName>
        <fullName evidence="2">ComEA protein-related protein</fullName>
    </submittedName>
</protein>
<dbReference type="InterPro" id="IPR010994">
    <property type="entry name" value="RuvA_2-like"/>
</dbReference>
<proteinExistence type="predicted"/>
<evidence type="ECO:0000313" key="2">
    <source>
        <dbReference type="EMBL" id="ACM23691.1"/>
    </source>
</evidence>
<reference evidence="2 3" key="1">
    <citation type="journal article" date="2009" name="Biosci. Biotechnol. Biochem.">
        <title>WeGAS: a web-based microbial genome annotation system.</title>
        <authorList>
            <person name="Lee D."/>
            <person name="Seo H."/>
            <person name="Park C."/>
            <person name="Park K."/>
        </authorList>
    </citation>
    <scope>NUCLEOTIDE SEQUENCE [LARGE SCALE GENOMIC DNA]</scope>
    <source>
        <strain evidence="3">ATCC 49049 / DSM 4359 / NBRC 107923 / NS-E</strain>
    </source>
</reference>
<dbReference type="InterPro" id="IPR051675">
    <property type="entry name" value="Endo/Exo/Phosphatase_dom_1"/>
</dbReference>
<dbReference type="Pfam" id="PF12836">
    <property type="entry name" value="HHH_3"/>
    <property type="match status" value="2"/>
</dbReference>
<dbReference type="KEGG" id="tna:CTN_1515"/>
<dbReference type="SMART" id="SM00278">
    <property type="entry name" value="HhH1"/>
    <property type="match status" value="4"/>
</dbReference>
<dbReference type="STRING" id="309803.CTN_1515"/>
<accession>B9K9Q8</accession>
<keyword evidence="3" id="KW-1185">Reference proteome</keyword>
<dbReference type="NCBIfam" id="TIGR00426">
    <property type="entry name" value="competence protein ComEA helix-hairpin-helix repeat region"/>
    <property type="match status" value="2"/>
</dbReference>
<dbReference type="GO" id="GO:0015627">
    <property type="term" value="C:type II protein secretion system complex"/>
    <property type="evidence" value="ECO:0007669"/>
    <property type="project" value="TreeGrafter"/>
</dbReference>
<dbReference type="GO" id="GO:0006281">
    <property type="term" value="P:DNA repair"/>
    <property type="evidence" value="ECO:0007669"/>
    <property type="project" value="InterPro"/>
</dbReference>
<evidence type="ECO:0000313" key="3">
    <source>
        <dbReference type="Proteomes" id="UP000000445"/>
    </source>
</evidence>
<sequence length="181" mass="20374">MKIKREHQRIALLLALVFFILLGIVVERGRNQEEKDVPPQKVTSFPIDLNSASVEDLMSIPGIGPVKAQRIVEYRRIRGKFSTVEELTNVSGIGEKTLEKISKYVTVEGVEQPFRSEVTKLNVNTASLEELETLPYIGEAKARAIIEYREEHGPFSSPEDLLNVPGIGEKTLERIRGKITF</sequence>
<dbReference type="Gene3D" id="1.10.150.280">
    <property type="entry name" value="AF1531-like domain"/>
    <property type="match status" value="1"/>
</dbReference>
<feature type="domain" description="Helix-hairpin-helix DNA-binding motif class 1" evidence="1">
    <location>
        <begin position="159"/>
        <end position="178"/>
    </location>
</feature>
<name>B9K9Q8_THENN</name>
<dbReference type="eggNOG" id="COG1555">
    <property type="taxonomic scope" value="Bacteria"/>
</dbReference>